<comment type="caution">
    <text evidence="1">The sequence shown here is derived from an EMBL/GenBank/DDBJ whole genome shotgun (WGS) entry which is preliminary data.</text>
</comment>
<organism evidence="1 2">
    <name type="scientific">Naganishia vaughanmartiniae</name>
    <dbReference type="NCBI Taxonomy" id="1424756"/>
    <lineage>
        <taxon>Eukaryota</taxon>
        <taxon>Fungi</taxon>
        <taxon>Dikarya</taxon>
        <taxon>Basidiomycota</taxon>
        <taxon>Agaricomycotina</taxon>
        <taxon>Tremellomycetes</taxon>
        <taxon>Filobasidiales</taxon>
        <taxon>Filobasidiaceae</taxon>
        <taxon>Naganishia</taxon>
    </lineage>
</organism>
<evidence type="ECO:0000313" key="2">
    <source>
        <dbReference type="Proteomes" id="UP001243375"/>
    </source>
</evidence>
<sequence length="165" mass="17760">MPKPSRARGRGGSQLGGRSAAPVGTSGRAKSQRNGAVNRRDREERVPESLVTASDESEEDEESGEEESGESGSGSGSGSAEEEDEEEQEEEEDEEEEIKIAVPVAMWVSTSHALLITRQLPTYSRTTQSQTHLLISLTSYLLAAARTSTTATLNDVPENAWHDTA</sequence>
<gene>
    <name evidence="1" type="ORF">QFC22_002770</name>
</gene>
<proteinExistence type="predicted"/>
<name>A0ACC2XCP1_9TREE</name>
<evidence type="ECO:0000313" key="1">
    <source>
        <dbReference type="EMBL" id="KAJ9120836.1"/>
    </source>
</evidence>
<protein>
    <submittedName>
        <fullName evidence="1">Uncharacterized protein</fullName>
    </submittedName>
</protein>
<dbReference type="EMBL" id="JASBWU010000006">
    <property type="protein sequence ID" value="KAJ9120836.1"/>
    <property type="molecule type" value="Genomic_DNA"/>
</dbReference>
<dbReference type="Proteomes" id="UP001243375">
    <property type="component" value="Unassembled WGS sequence"/>
</dbReference>
<accession>A0ACC2XCP1</accession>
<keyword evidence="2" id="KW-1185">Reference proteome</keyword>
<reference evidence="1" key="1">
    <citation type="submission" date="2023-04" db="EMBL/GenBank/DDBJ databases">
        <title>Draft Genome sequencing of Naganishia species isolated from polar environments using Oxford Nanopore Technology.</title>
        <authorList>
            <person name="Leo P."/>
            <person name="Venkateswaran K."/>
        </authorList>
    </citation>
    <scope>NUCLEOTIDE SEQUENCE</scope>
    <source>
        <strain evidence="1">MNA-CCFEE 5425</strain>
    </source>
</reference>